<evidence type="ECO:0008006" key="2">
    <source>
        <dbReference type="Google" id="ProtNLM"/>
    </source>
</evidence>
<accession>A0A0F9NFD2</accession>
<dbReference type="AlphaFoldDB" id="A0A0F9NFD2"/>
<dbReference type="Pfam" id="PF12900">
    <property type="entry name" value="Pyridox_ox_2"/>
    <property type="match status" value="1"/>
</dbReference>
<dbReference type="InterPro" id="IPR024747">
    <property type="entry name" value="Pyridox_Oxase-rel"/>
</dbReference>
<sequence>MVTLLKRNFLGHLAFISKGKPLCTPITYYFDDEDNALISYSAEGFKMDAMRENGLISLQVEEIESNSNWLSVLANGTFEELQGSKAKAQLHKFTQGVKNIITKKGKSHPEFINEFSSKSPSKDVPIVYRIKINEITGKRKDT</sequence>
<reference evidence="1" key="1">
    <citation type="journal article" date="2015" name="Nature">
        <title>Complex archaea that bridge the gap between prokaryotes and eukaryotes.</title>
        <authorList>
            <person name="Spang A."/>
            <person name="Saw J.H."/>
            <person name="Jorgensen S.L."/>
            <person name="Zaremba-Niedzwiedzka K."/>
            <person name="Martijn J."/>
            <person name="Lind A.E."/>
            <person name="van Eijk R."/>
            <person name="Schleper C."/>
            <person name="Guy L."/>
            <person name="Ettema T.J."/>
        </authorList>
    </citation>
    <scope>NUCLEOTIDE SEQUENCE</scope>
</reference>
<dbReference type="SUPFAM" id="SSF50475">
    <property type="entry name" value="FMN-binding split barrel"/>
    <property type="match status" value="1"/>
</dbReference>
<dbReference type="Gene3D" id="2.30.110.10">
    <property type="entry name" value="Electron Transport, Fmn-binding Protein, Chain A"/>
    <property type="match status" value="1"/>
</dbReference>
<dbReference type="EMBL" id="LAZR01007105">
    <property type="protein sequence ID" value="KKM87410.1"/>
    <property type="molecule type" value="Genomic_DNA"/>
</dbReference>
<comment type="caution">
    <text evidence="1">The sequence shown here is derived from an EMBL/GenBank/DDBJ whole genome shotgun (WGS) entry which is preliminary data.</text>
</comment>
<gene>
    <name evidence="1" type="ORF">LCGC14_1269190</name>
</gene>
<name>A0A0F9NFD2_9ZZZZ</name>
<protein>
    <recommendedName>
        <fullName evidence="2">Pyridoxamine 5'-phosphate oxidase putative domain-containing protein</fullName>
    </recommendedName>
</protein>
<organism evidence="1">
    <name type="scientific">marine sediment metagenome</name>
    <dbReference type="NCBI Taxonomy" id="412755"/>
    <lineage>
        <taxon>unclassified sequences</taxon>
        <taxon>metagenomes</taxon>
        <taxon>ecological metagenomes</taxon>
    </lineage>
</organism>
<dbReference type="InterPro" id="IPR012349">
    <property type="entry name" value="Split_barrel_FMN-bd"/>
</dbReference>
<evidence type="ECO:0000313" key="1">
    <source>
        <dbReference type="EMBL" id="KKM87410.1"/>
    </source>
</evidence>
<proteinExistence type="predicted"/>